<dbReference type="Pfam" id="PF02037">
    <property type="entry name" value="SAP"/>
    <property type="match status" value="1"/>
</dbReference>
<reference evidence="3 4" key="1">
    <citation type="journal article" date="2020" name="Mol. Plant">
        <title>The Chromosome-Based Rubber Tree Genome Provides New Insights into Spurge Genome Evolution and Rubber Biosynthesis.</title>
        <authorList>
            <person name="Liu J."/>
            <person name="Shi C."/>
            <person name="Shi C.C."/>
            <person name="Li W."/>
            <person name="Zhang Q.J."/>
            <person name="Zhang Y."/>
            <person name="Li K."/>
            <person name="Lu H.F."/>
            <person name="Shi C."/>
            <person name="Zhu S.T."/>
            <person name="Xiao Z.Y."/>
            <person name="Nan H."/>
            <person name="Yue Y."/>
            <person name="Zhu X.G."/>
            <person name="Wu Y."/>
            <person name="Hong X.N."/>
            <person name="Fan G.Y."/>
            <person name="Tong Y."/>
            <person name="Zhang D."/>
            <person name="Mao C.L."/>
            <person name="Liu Y.L."/>
            <person name="Hao S.J."/>
            <person name="Liu W.Q."/>
            <person name="Lv M.Q."/>
            <person name="Zhang H.B."/>
            <person name="Liu Y."/>
            <person name="Hu-Tang G.R."/>
            <person name="Wang J.P."/>
            <person name="Wang J.H."/>
            <person name="Sun Y.H."/>
            <person name="Ni S.B."/>
            <person name="Chen W.B."/>
            <person name="Zhang X.C."/>
            <person name="Jiao Y.N."/>
            <person name="Eichler E.E."/>
            <person name="Li G.H."/>
            <person name="Liu X."/>
            <person name="Gao L.Z."/>
        </authorList>
    </citation>
    <scope>NUCLEOTIDE SEQUENCE [LARGE SCALE GENOMIC DNA]</scope>
    <source>
        <strain evidence="4">cv. GT1</strain>
        <tissue evidence="3">Leaf</tissue>
    </source>
</reference>
<comment type="caution">
    <text evidence="3">The sequence shown here is derived from an EMBL/GenBank/DDBJ whole genome shotgun (WGS) entry which is preliminary data.</text>
</comment>
<dbReference type="InterPro" id="IPR003034">
    <property type="entry name" value="SAP_dom"/>
</dbReference>
<dbReference type="Proteomes" id="UP000467840">
    <property type="component" value="Chromosome 12"/>
</dbReference>
<dbReference type="SUPFAM" id="SSF68906">
    <property type="entry name" value="SAP domain"/>
    <property type="match status" value="1"/>
</dbReference>
<organism evidence="3 4">
    <name type="scientific">Hevea brasiliensis</name>
    <name type="common">Para rubber tree</name>
    <name type="synonym">Siphonia brasiliensis</name>
    <dbReference type="NCBI Taxonomy" id="3981"/>
    <lineage>
        <taxon>Eukaryota</taxon>
        <taxon>Viridiplantae</taxon>
        <taxon>Streptophyta</taxon>
        <taxon>Embryophyta</taxon>
        <taxon>Tracheophyta</taxon>
        <taxon>Spermatophyta</taxon>
        <taxon>Magnoliopsida</taxon>
        <taxon>eudicotyledons</taxon>
        <taxon>Gunneridae</taxon>
        <taxon>Pentapetalae</taxon>
        <taxon>rosids</taxon>
        <taxon>fabids</taxon>
        <taxon>Malpighiales</taxon>
        <taxon>Euphorbiaceae</taxon>
        <taxon>Crotonoideae</taxon>
        <taxon>Micrandreae</taxon>
        <taxon>Hevea</taxon>
    </lineage>
</organism>
<dbReference type="PANTHER" id="PTHR47031:SF3">
    <property type="entry name" value="SAP DOMAIN-CONTAINING PROTEIN"/>
    <property type="match status" value="1"/>
</dbReference>
<feature type="domain" description="SAP" evidence="2">
    <location>
        <begin position="13"/>
        <end position="47"/>
    </location>
</feature>
<evidence type="ECO:0000259" key="2">
    <source>
        <dbReference type="PROSITE" id="PS50800"/>
    </source>
</evidence>
<protein>
    <recommendedName>
        <fullName evidence="2">SAP domain-containing protein</fullName>
    </recommendedName>
</protein>
<dbReference type="PROSITE" id="PS50800">
    <property type="entry name" value="SAP"/>
    <property type="match status" value="1"/>
</dbReference>
<feature type="region of interest" description="Disordered" evidence="1">
    <location>
        <begin position="120"/>
        <end position="193"/>
    </location>
</feature>
<gene>
    <name evidence="3" type="ORF">GH714_018926</name>
</gene>
<name>A0A6A6K5L9_HEVBR</name>
<evidence type="ECO:0000313" key="4">
    <source>
        <dbReference type="Proteomes" id="UP000467840"/>
    </source>
</evidence>
<dbReference type="AlphaFoldDB" id="A0A6A6K5L9"/>
<evidence type="ECO:0000256" key="1">
    <source>
        <dbReference type="SAM" id="MobiDB-lite"/>
    </source>
</evidence>
<dbReference type="EMBL" id="JAAGAX010000018">
    <property type="protein sequence ID" value="KAF2284091.1"/>
    <property type="molecule type" value="Genomic_DNA"/>
</dbReference>
<proteinExistence type="predicted"/>
<feature type="compositionally biased region" description="Basic and acidic residues" evidence="1">
    <location>
        <begin position="132"/>
        <end position="183"/>
    </location>
</feature>
<keyword evidence="4" id="KW-1185">Reference proteome</keyword>
<dbReference type="PANTHER" id="PTHR47031">
    <property type="entry name" value="SAP DNA-BINDING DOMAIN-CONTAINING PROTEIN"/>
    <property type="match status" value="1"/>
</dbReference>
<accession>A0A6A6K5L9</accession>
<sequence>MSSKYPTVDNRPIEQWKVTELKEELKRRKLTTKGLKDDLIKRLGEALLIERENDAKDVDADIDLDKQSVDINDGAEATGQEPSEGIIIGGVDSSTVEGEHIVPAAALEISTTVSESVASEVTLGGQDAQNSEAHELKRDSKLMLDNEDTKPQLDLQDSKSQLDNDESKPQLENEGLRPPHDDATLDSSAPNNQVSEVSRNLGFQVKSDSISTDSVSINEKIELKDNIIADNVKLELDVVKPEMVEPSSNNVIPVGGESHPMDVEEPQERRHLLKRKMTAILQIQI</sequence>
<dbReference type="InterPro" id="IPR036361">
    <property type="entry name" value="SAP_dom_sf"/>
</dbReference>
<dbReference type="SMART" id="SM00513">
    <property type="entry name" value="SAP"/>
    <property type="match status" value="1"/>
</dbReference>
<evidence type="ECO:0000313" key="3">
    <source>
        <dbReference type="EMBL" id="KAF2284091.1"/>
    </source>
</evidence>
<dbReference type="Gene3D" id="1.10.720.30">
    <property type="entry name" value="SAP domain"/>
    <property type="match status" value="1"/>
</dbReference>